<dbReference type="RefSeq" id="WP_191052561.1">
    <property type="nucleotide sequence ID" value="NZ_JACXRZ010000012.1"/>
</dbReference>
<dbReference type="InterPro" id="IPR036388">
    <property type="entry name" value="WH-like_DNA-bd_sf"/>
</dbReference>
<accession>A0ABR8L9E7</accession>
<feature type="domain" description="HTH iclR-type" evidence="1">
    <location>
        <begin position="162"/>
        <end position="203"/>
    </location>
</feature>
<dbReference type="InterPro" id="IPR036390">
    <property type="entry name" value="WH_DNA-bd_sf"/>
</dbReference>
<gene>
    <name evidence="2" type="ORF">IEQ31_18140</name>
</gene>
<dbReference type="Pfam" id="PF09339">
    <property type="entry name" value="HTH_IclR"/>
    <property type="match status" value="1"/>
</dbReference>
<dbReference type="EMBL" id="JACXRZ010000012">
    <property type="protein sequence ID" value="MBD3145103.1"/>
    <property type="molecule type" value="Genomic_DNA"/>
</dbReference>
<keyword evidence="3" id="KW-1185">Reference proteome</keyword>
<sequence length="360" mass="39243">MDSRTRPQNEAEVLTAGITMLRDRLPAGWDVRSRSHGTVLDTGFDELWDVTSPDGSTVVLIVEAKRLVERRDTSALLEQLSTSTGAIPGSRGVVVSRYLSPPVRERLSDAGLSYIDATGNIRVSVPRPGLYIADRGADRDPWRGPGRPRGTLKGVPAAKIARALLDHDRPWTVRELVEVAGVSTGSTYRVIEFLETEGLATRNSSGAVIVPDWVALLRRWSEDYGFVRNSHVTRWIAPRGLSYLLQQAAESSVRYAVTGTLAAATWAPYAPARSAMIYTSDAERSAQLWELRPADAGANVMLAEPEIDVVFARGLAAAAGLMIAAPSQVAVDLMTGPGRNPSEAEQLIEWMARNESSWRR</sequence>
<dbReference type="InterPro" id="IPR005471">
    <property type="entry name" value="Tscrpt_reg_IclR_N"/>
</dbReference>
<protein>
    <recommendedName>
        <fullName evidence="1">HTH iclR-type domain-containing protein</fullName>
    </recommendedName>
</protein>
<dbReference type="Proteomes" id="UP000653231">
    <property type="component" value="Unassembled WGS sequence"/>
</dbReference>
<reference evidence="2 3" key="1">
    <citation type="submission" date="2020-09" db="EMBL/GenBank/DDBJ databases">
        <title>Actinomycete isolated from the Camponotus japonicus Mayr.</title>
        <authorList>
            <person name="Gong X."/>
        </authorList>
    </citation>
    <scope>NUCLEOTIDE SEQUENCE [LARGE SCALE GENOMIC DNA]</scope>
    <source>
        <strain evidence="2 3">2C-HV3</strain>
    </source>
</reference>
<evidence type="ECO:0000313" key="3">
    <source>
        <dbReference type="Proteomes" id="UP000653231"/>
    </source>
</evidence>
<evidence type="ECO:0000259" key="1">
    <source>
        <dbReference type="Pfam" id="PF09339"/>
    </source>
</evidence>
<dbReference type="SUPFAM" id="SSF46785">
    <property type="entry name" value="Winged helix' DNA-binding domain"/>
    <property type="match status" value="1"/>
</dbReference>
<dbReference type="Gene3D" id="1.10.10.10">
    <property type="entry name" value="Winged helix-like DNA-binding domain superfamily/Winged helix DNA-binding domain"/>
    <property type="match status" value="1"/>
</dbReference>
<comment type="caution">
    <text evidence="2">The sequence shown here is derived from an EMBL/GenBank/DDBJ whole genome shotgun (WGS) entry which is preliminary data.</text>
</comment>
<evidence type="ECO:0000313" key="2">
    <source>
        <dbReference type="EMBL" id="MBD3145103.1"/>
    </source>
</evidence>
<proteinExistence type="predicted"/>
<name>A0ABR8L9E7_9ACTN</name>
<organism evidence="2 3">
    <name type="scientific">Microbispora bryophytorum subsp. camponoti</name>
    <dbReference type="NCBI Taxonomy" id="1677852"/>
    <lineage>
        <taxon>Bacteria</taxon>
        <taxon>Bacillati</taxon>
        <taxon>Actinomycetota</taxon>
        <taxon>Actinomycetes</taxon>
        <taxon>Streptosporangiales</taxon>
        <taxon>Streptosporangiaceae</taxon>
        <taxon>Microbispora</taxon>
    </lineage>
</organism>